<accession>A0A444RQM7</accession>
<sequence length="89" mass="9471">MASQPDLVTLHCAQQQQPISTNVGLASARSTPTLATETGSPVQQLSRHHGNFGVMVINFDTQTAAAERGAAAKRTSESTAMPRIRWSPP</sequence>
<name>A0A444RQM7_VERDA</name>
<dbReference type="EMBL" id="RSDZ01000105">
    <property type="protein sequence ID" value="RXG43428.1"/>
    <property type="molecule type" value="Genomic_DNA"/>
</dbReference>
<evidence type="ECO:0000313" key="3">
    <source>
        <dbReference type="Proteomes" id="UP000288725"/>
    </source>
</evidence>
<dbReference type="Proteomes" id="UP000288725">
    <property type="component" value="Chromosome 6"/>
</dbReference>
<gene>
    <name evidence="2" type="ORF">VDGE_30406</name>
</gene>
<evidence type="ECO:0000256" key="1">
    <source>
        <dbReference type="SAM" id="MobiDB-lite"/>
    </source>
</evidence>
<evidence type="ECO:0000313" key="2">
    <source>
        <dbReference type="EMBL" id="RXG43428.1"/>
    </source>
</evidence>
<proteinExistence type="predicted"/>
<protein>
    <submittedName>
        <fullName evidence="2">Uncharacterized protein</fullName>
    </submittedName>
</protein>
<reference evidence="2 3" key="1">
    <citation type="submission" date="2018-12" db="EMBL/GenBank/DDBJ databases">
        <title>Genome of Verticillium dahliae isolate Getta Getta.</title>
        <authorList>
            <person name="Gardiner D.M."/>
        </authorList>
    </citation>
    <scope>NUCLEOTIDE SEQUENCE [LARGE SCALE GENOMIC DNA]</scope>
    <source>
        <strain evidence="2 3">Getta Getta</strain>
    </source>
</reference>
<feature type="region of interest" description="Disordered" evidence="1">
    <location>
        <begin position="67"/>
        <end position="89"/>
    </location>
</feature>
<comment type="caution">
    <text evidence="2">The sequence shown here is derived from an EMBL/GenBank/DDBJ whole genome shotgun (WGS) entry which is preliminary data.</text>
</comment>
<organism evidence="2 3">
    <name type="scientific">Verticillium dahliae</name>
    <name type="common">Verticillium wilt</name>
    <dbReference type="NCBI Taxonomy" id="27337"/>
    <lineage>
        <taxon>Eukaryota</taxon>
        <taxon>Fungi</taxon>
        <taxon>Dikarya</taxon>
        <taxon>Ascomycota</taxon>
        <taxon>Pezizomycotina</taxon>
        <taxon>Sordariomycetes</taxon>
        <taxon>Hypocreomycetidae</taxon>
        <taxon>Glomerellales</taxon>
        <taxon>Plectosphaerellaceae</taxon>
        <taxon>Verticillium</taxon>
    </lineage>
</organism>
<dbReference type="AlphaFoldDB" id="A0A444RQM7"/>